<dbReference type="EMBL" id="LSDA01000018">
    <property type="protein sequence ID" value="KXB60170.1"/>
    <property type="molecule type" value="Genomic_DNA"/>
</dbReference>
<gene>
    <name evidence="2" type="ORF">HMPREF1866_00707</name>
</gene>
<organism evidence="2 3">
    <name type="scientific">Lachnoanaerobaculum saburreum</name>
    <dbReference type="NCBI Taxonomy" id="467210"/>
    <lineage>
        <taxon>Bacteria</taxon>
        <taxon>Bacillati</taxon>
        <taxon>Bacillota</taxon>
        <taxon>Clostridia</taxon>
        <taxon>Lachnospirales</taxon>
        <taxon>Lachnospiraceae</taxon>
        <taxon>Lachnoanaerobaculum</taxon>
    </lineage>
</organism>
<evidence type="ECO:0008006" key="4">
    <source>
        <dbReference type="Google" id="ProtNLM"/>
    </source>
</evidence>
<dbReference type="AlphaFoldDB" id="A0A133ZXN4"/>
<reference evidence="3" key="1">
    <citation type="submission" date="2016-01" db="EMBL/GenBank/DDBJ databases">
        <authorList>
            <person name="Mitreva M."/>
            <person name="Pepin K.H."/>
            <person name="Mihindukulasuriya K.A."/>
            <person name="Fulton R."/>
            <person name="Fronick C."/>
            <person name="O'Laughlin M."/>
            <person name="Miner T."/>
            <person name="Herter B."/>
            <person name="Rosa B.A."/>
            <person name="Cordes M."/>
            <person name="Tomlinson C."/>
            <person name="Wollam A."/>
            <person name="Palsikar V.B."/>
            <person name="Mardis E.R."/>
            <person name="Wilson R.K."/>
        </authorList>
    </citation>
    <scope>NUCLEOTIDE SEQUENCE [LARGE SCALE GENOMIC DNA]</scope>
    <source>
        <strain evidence="3">DNF00896</strain>
    </source>
</reference>
<sequence length="622" mass="72756">MKENRNYYKKKIYLALLIITFILGFVSLYEYYSVTIHNPFRLLSTVLYGVIKLFLFTPPISTDDKTSLLYEIAKWLAPILTSTFIFTKISNTLLHIKNIWFNKISANHILVFENSVMGETLINNLIDDNNSYKISLISKHFIDDNLKSKYEKKGVATYQIDFEKSDKNEIREFLNTVNINNVKYMFFCSDTDLENYALYINVIKRIKPQRHIGCYIKCESNTVSSYIEDMIVYEREKKENLKKIDTTHFNQTDLTVRKIMCESLVNESISKSMDSLSSMGDIISAERIDENIKRMHIVVIGINELTGTLLKFIANDMTTKLTEDTLISIMDYDADTKTEKLFAENIGLKKALDFHITDFNKVPLYESLRSMKESPSLIFLMNEDVVKSLKYLNIINKQFTDVAKIIRNVSNIDLTYALPKDENIKLFGDVSQIMTSDILIREALDNHAKKFNNSYNEYSQLLLMGGGSSWNELSYVKKTSSRLSAMHARVKEDILRKIFFDKSDDFIKNYLNKKFEEFKKLEEIMKTDNEKFKTEFRKFLKANPVLDFLSRLEHKRWCNSYYTMNFVYGEKKDENLKTHPCLIDDWNRVLGDKFDVCHPEYDLLSVFTLFLGEDNNGKRKEA</sequence>
<keyword evidence="3" id="KW-1185">Reference proteome</keyword>
<accession>A0A133ZXN4</accession>
<evidence type="ECO:0000256" key="1">
    <source>
        <dbReference type="SAM" id="Phobius"/>
    </source>
</evidence>
<dbReference type="OrthoDB" id="89777at2"/>
<keyword evidence="1" id="KW-0472">Membrane</keyword>
<dbReference type="STRING" id="467210.HMPREF1866_00707"/>
<keyword evidence="1" id="KW-0812">Transmembrane</keyword>
<proteinExistence type="predicted"/>
<dbReference type="PATRIC" id="fig|467210.3.peg.698"/>
<dbReference type="Proteomes" id="UP000070394">
    <property type="component" value="Unassembled WGS sequence"/>
</dbReference>
<comment type="caution">
    <text evidence="2">The sequence shown here is derived from an EMBL/GenBank/DDBJ whole genome shotgun (WGS) entry which is preliminary data.</text>
</comment>
<dbReference type="Gene3D" id="6.20.350.10">
    <property type="match status" value="1"/>
</dbReference>
<name>A0A133ZXN4_9FIRM</name>
<protein>
    <recommendedName>
        <fullName evidence="4">RCK N-terminal domain-containing protein</fullName>
    </recommendedName>
</protein>
<dbReference type="RefSeq" id="WP_060930632.1">
    <property type="nucleotide sequence ID" value="NZ_KQ959780.1"/>
</dbReference>
<evidence type="ECO:0000313" key="2">
    <source>
        <dbReference type="EMBL" id="KXB60170.1"/>
    </source>
</evidence>
<keyword evidence="1" id="KW-1133">Transmembrane helix</keyword>
<evidence type="ECO:0000313" key="3">
    <source>
        <dbReference type="Proteomes" id="UP000070394"/>
    </source>
</evidence>
<feature type="transmembrane region" description="Helical" evidence="1">
    <location>
        <begin position="12"/>
        <end position="32"/>
    </location>
</feature>